<protein>
    <submittedName>
        <fullName evidence="6">Uncharacterized protein</fullName>
    </submittedName>
</protein>
<evidence type="ECO:0000256" key="1">
    <source>
        <dbReference type="ARBA" id="ARBA00004123"/>
    </source>
</evidence>
<evidence type="ECO:0000256" key="4">
    <source>
        <dbReference type="ARBA" id="ARBA00023163"/>
    </source>
</evidence>
<proteinExistence type="predicted"/>
<evidence type="ECO:0000256" key="2">
    <source>
        <dbReference type="ARBA" id="ARBA00023015"/>
    </source>
</evidence>
<organism evidence="6 7">
    <name type="scientific">Penstemon smallii</name>
    <dbReference type="NCBI Taxonomy" id="265156"/>
    <lineage>
        <taxon>Eukaryota</taxon>
        <taxon>Viridiplantae</taxon>
        <taxon>Streptophyta</taxon>
        <taxon>Embryophyta</taxon>
        <taxon>Tracheophyta</taxon>
        <taxon>Spermatophyta</taxon>
        <taxon>Magnoliopsida</taxon>
        <taxon>eudicotyledons</taxon>
        <taxon>Gunneridae</taxon>
        <taxon>Pentapetalae</taxon>
        <taxon>asterids</taxon>
        <taxon>lamiids</taxon>
        <taxon>Lamiales</taxon>
        <taxon>Plantaginaceae</taxon>
        <taxon>Cheloneae</taxon>
        <taxon>Penstemon</taxon>
    </lineage>
</organism>
<dbReference type="GO" id="GO:0005634">
    <property type="term" value="C:nucleus"/>
    <property type="evidence" value="ECO:0007669"/>
    <property type="project" value="UniProtKB-SubCell"/>
</dbReference>
<accession>A0ABD3S667</accession>
<evidence type="ECO:0000256" key="3">
    <source>
        <dbReference type="ARBA" id="ARBA00023125"/>
    </source>
</evidence>
<keyword evidence="2" id="KW-0805">Transcription regulation</keyword>
<name>A0ABD3S667_9LAMI</name>
<dbReference type="InterPro" id="IPR011039">
    <property type="entry name" value="TFIIF_interaction"/>
</dbReference>
<gene>
    <name evidence="6" type="ORF">ACJIZ3_005910</name>
</gene>
<reference evidence="6 7" key="1">
    <citation type="submission" date="2024-12" db="EMBL/GenBank/DDBJ databases">
        <title>The unique morphological basis and parallel evolutionary history of personate flowers in Penstemon.</title>
        <authorList>
            <person name="Depatie T.H."/>
            <person name="Wessinger C.A."/>
        </authorList>
    </citation>
    <scope>NUCLEOTIDE SEQUENCE [LARGE SCALE GENOMIC DNA]</scope>
    <source>
        <strain evidence="6">WTNN_2</strain>
        <tissue evidence="6">Leaf</tissue>
    </source>
</reference>
<keyword evidence="4" id="KW-0804">Transcription</keyword>
<keyword evidence="7" id="KW-1185">Reference proteome</keyword>
<evidence type="ECO:0000256" key="5">
    <source>
        <dbReference type="ARBA" id="ARBA00023242"/>
    </source>
</evidence>
<dbReference type="GO" id="GO:0003677">
    <property type="term" value="F:DNA binding"/>
    <property type="evidence" value="ECO:0007669"/>
    <property type="project" value="UniProtKB-KW"/>
</dbReference>
<sequence length="71" mass="8303">MPCGYRFSIIENYKDKPWLLQDRKKNLQFRGQFKELGSSQYYLLTHQGNELVAYPIQICKDKAKPSQFGGS</sequence>
<dbReference type="SUPFAM" id="SSF50916">
    <property type="entry name" value="Rap30/74 interaction domains"/>
    <property type="match status" value="1"/>
</dbReference>
<evidence type="ECO:0000313" key="6">
    <source>
        <dbReference type="EMBL" id="KAL3820005.1"/>
    </source>
</evidence>
<comment type="caution">
    <text evidence="6">The sequence shown here is derived from an EMBL/GenBank/DDBJ whole genome shotgun (WGS) entry which is preliminary data.</text>
</comment>
<dbReference type="Proteomes" id="UP001634393">
    <property type="component" value="Unassembled WGS sequence"/>
</dbReference>
<keyword evidence="5" id="KW-0539">Nucleus</keyword>
<evidence type="ECO:0000313" key="7">
    <source>
        <dbReference type="Proteomes" id="UP001634393"/>
    </source>
</evidence>
<comment type="subcellular location">
    <subcellularLocation>
        <location evidence="1">Nucleus</location>
    </subcellularLocation>
</comment>
<dbReference type="EMBL" id="JBJXBP010000007">
    <property type="protein sequence ID" value="KAL3820005.1"/>
    <property type="molecule type" value="Genomic_DNA"/>
</dbReference>
<keyword evidence="3" id="KW-0238">DNA-binding</keyword>
<dbReference type="AlphaFoldDB" id="A0ABD3S667"/>